<keyword evidence="1 5" id="KW-0004">4Fe-4S</keyword>
<name>A0A2P5SVX7_9GAMM</name>
<dbReference type="InterPro" id="IPR034904">
    <property type="entry name" value="FSCA_dom_sf"/>
</dbReference>
<dbReference type="AlphaFoldDB" id="A0A2P5SVX7"/>
<organism evidence="8 9">
    <name type="scientific">Candidatus Pantoea edessiphila</name>
    <dbReference type="NCBI Taxonomy" id="2044610"/>
    <lineage>
        <taxon>Bacteria</taxon>
        <taxon>Pseudomonadati</taxon>
        <taxon>Pseudomonadota</taxon>
        <taxon>Gammaproteobacteria</taxon>
        <taxon>Enterobacterales</taxon>
        <taxon>Erwiniaceae</taxon>
        <taxon>Pantoea</taxon>
    </lineage>
</organism>
<dbReference type="SUPFAM" id="SSF89360">
    <property type="entry name" value="HesB-like domain"/>
    <property type="match status" value="1"/>
</dbReference>
<protein>
    <recommendedName>
        <fullName evidence="5">Fe/S biogenesis protein NfuA</fullName>
    </recommendedName>
</protein>
<dbReference type="InterPro" id="IPR035903">
    <property type="entry name" value="HesB-like_dom_sf"/>
</dbReference>
<dbReference type="InterPro" id="IPR001075">
    <property type="entry name" value="NIF_FeS_clus_asmbl_NifU_C"/>
</dbReference>
<gene>
    <name evidence="5" type="primary">nfuA</name>
    <name evidence="8" type="ORF">CRV10_02485</name>
</gene>
<feature type="domain" description="NIF system FeS cluster assembly NifU C-terminal" evidence="6">
    <location>
        <begin position="112"/>
        <end position="178"/>
    </location>
</feature>
<dbReference type="Gene3D" id="3.30.300.130">
    <property type="entry name" value="Fe-S cluster assembly (FSCA)"/>
    <property type="match status" value="1"/>
</dbReference>
<proteinExistence type="inferred from homology"/>
<feature type="binding site" evidence="5">
    <location>
        <position position="150"/>
    </location>
    <ligand>
        <name>[4Fe-4S] cluster</name>
        <dbReference type="ChEBI" id="CHEBI:49883"/>
    </ligand>
</feature>
<dbReference type="Pfam" id="PF01106">
    <property type="entry name" value="NifU"/>
    <property type="match status" value="1"/>
</dbReference>
<dbReference type="SUPFAM" id="SSF117916">
    <property type="entry name" value="Fe-S cluster assembly (FSCA) domain-like"/>
    <property type="match status" value="1"/>
</dbReference>
<dbReference type="HAMAP" id="MF_01637">
    <property type="entry name" value="Fe_S_biogen_NfuA"/>
    <property type="match status" value="1"/>
</dbReference>
<evidence type="ECO:0000256" key="5">
    <source>
        <dbReference type="HAMAP-Rule" id="MF_01637"/>
    </source>
</evidence>
<evidence type="ECO:0000313" key="9">
    <source>
        <dbReference type="Proteomes" id="UP000296144"/>
    </source>
</evidence>
<dbReference type="GO" id="GO:0051539">
    <property type="term" value="F:4 iron, 4 sulfur cluster binding"/>
    <property type="evidence" value="ECO:0007669"/>
    <property type="project" value="UniProtKB-UniRule"/>
</dbReference>
<feature type="binding site" evidence="5">
    <location>
        <position position="153"/>
    </location>
    <ligand>
        <name>[4Fe-4S] cluster</name>
        <dbReference type="ChEBI" id="CHEBI:49883"/>
    </ligand>
</feature>
<dbReference type="OrthoDB" id="9785450at2"/>
<dbReference type="InterPro" id="IPR000361">
    <property type="entry name" value="ATAP_core_dom"/>
</dbReference>
<dbReference type="Pfam" id="PF01521">
    <property type="entry name" value="Fe-S_biosyn"/>
    <property type="match status" value="1"/>
</dbReference>
<keyword evidence="3 5" id="KW-0408">Iron</keyword>
<dbReference type="PANTHER" id="PTHR11178">
    <property type="entry name" value="IRON-SULFUR CLUSTER SCAFFOLD PROTEIN NFU-RELATED"/>
    <property type="match status" value="1"/>
</dbReference>
<evidence type="ECO:0000256" key="1">
    <source>
        <dbReference type="ARBA" id="ARBA00022485"/>
    </source>
</evidence>
<dbReference type="RefSeq" id="WP_136130261.1">
    <property type="nucleotide sequence ID" value="NZ_PDKU01000003.1"/>
</dbReference>
<evidence type="ECO:0000256" key="4">
    <source>
        <dbReference type="ARBA" id="ARBA00023014"/>
    </source>
</evidence>
<dbReference type="Proteomes" id="UP000296144">
    <property type="component" value="Unassembled WGS sequence"/>
</dbReference>
<dbReference type="PANTHER" id="PTHR11178:SF51">
    <property type="entry name" value="FE_S BIOGENESIS PROTEIN NFUA"/>
    <property type="match status" value="1"/>
</dbReference>
<comment type="caution">
    <text evidence="8">The sequence shown here is derived from an EMBL/GenBank/DDBJ whole genome shotgun (WGS) entry which is preliminary data.</text>
</comment>
<dbReference type="InterPro" id="IPR017726">
    <property type="entry name" value="Fe/S_biogenesis_protein_NfuA"/>
</dbReference>
<dbReference type="GO" id="GO:0051604">
    <property type="term" value="P:protein maturation"/>
    <property type="evidence" value="ECO:0007669"/>
    <property type="project" value="UniProtKB-UniRule"/>
</dbReference>
<evidence type="ECO:0000256" key="3">
    <source>
        <dbReference type="ARBA" id="ARBA00023004"/>
    </source>
</evidence>
<accession>A0A2P5SVX7</accession>
<feature type="domain" description="Core" evidence="7">
    <location>
        <begin position="2"/>
        <end position="98"/>
    </location>
</feature>
<evidence type="ECO:0000259" key="6">
    <source>
        <dbReference type="Pfam" id="PF01106"/>
    </source>
</evidence>
<evidence type="ECO:0000259" key="7">
    <source>
        <dbReference type="Pfam" id="PF01521"/>
    </source>
</evidence>
<comment type="subunit">
    <text evidence="5">Homodimer.</text>
</comment>
<comment type="function">
    <text evidence="5">Involved in iron-sulfur cluster biogenesis. Binds a 4Fe-4S cluster, can transfer this cluster to apoproteins, and thereby intervenes in the maturation of Fe/S proteins. Could also act as a scaffold/chaperone for damaged Fe/S proteins.</text>
</comment>
<keyword evidence="2 5" id="KW-0479">Metal-binding</keyword>
<dbReference type="GO" id="GO:0005506">
    <property type="term" value="F:iron ion binding"/>
    <property type="evidence" value="ECO:0007669"/>
    <property type="project" value="InterPro"/>
</dbReference>
<keyword evidence="4 5" id="KW-0411">Iron-sulfur</keyword>
<keyword evidence="9" id="KW-1185">Reference proteome</keyword>
<dbReference type="GO" id="GO:0016226">
    <property type="term" value="P:iron-sulfur cluster assembly"/>
    <property type="evidence" value="ECO:0007669"/>
    <property type="project" value="UniProtKB-UniRule"/>
</dbReference>
<evidence type="ECO:0000313" key="8">
    <source>
        <dbReference type="EMBL" id="PPI86473.1"/>
    </source>
</evidence>
<reference evidence="8 9" key="1">
    <citation type="journal article" date="2018" name="Genome Biol. Evol.">
        <title>Cladogenesis and Genomic Streamlining in Extracellular Endosymbionts of Tropical Stink Bugs.</title>
        <authorList>
            <person name="Otero-Bravo A."/>
            <person name="Goffredi S."/>
            <person name="Sabree Z.L."/>
        </authorList>
    </citation>
    <scope>NUCLEOTIDE SEQUENCE [LARGE SCALE GENOMIC DNA]</scope>
    <source>
        <strain evidence="8 9">SoEL</strain>
    </source>
</reference>
<comment type="cofactor">
    <cofactor evidence="5">
        <name>[4Fe-4S] cluster</name>
        <dbReference type="ChEBI" id="CHEBI:49883"/>
    </cofactor>
    <text evidence="5">Binds 1 [4Fe-4S] cluster per subunit. The cluster is presumably bound at the interface of two monomers.</text>
</comment>
<dbReference type="NCBIfam" id="NF008392">
    <property type="entry name" value="PRK11190.1"/>
    <property type="match status" value="1"/>
</dbReference>
<dbReference type="Gene3D" id="2.60.300.12">
    <property type="entry name" value="HesB-like domain"/>
    <property type="match status" value="1"/>
</dbReference>
<dbReference type="EMBL" id="PDKU01000003">
    <property type="protein sequence ID" value="PPI86473.1"/>
    <property type="molecule type" value="Genomic_DNA"/>
</dbReference>
<comment type="similarity">
    <text evidence="5">Belongs to the NfuA family.</text>
</comment>
<evidence type="ECO:0000256" key="2">
    <source>
        <dbReference type="ARBA" id="ARBA00022723"/>
    </source>
</evidence>
<sequence>MIKISDPALKHFLRLLSKQEKGTQIRMFVNNPGTPRAECSVSYCQPNNVNDTDIKLDFDTLSVYIDPLSLPYLKEAEIDLAVDKLGSQLTLKAPNATKVKKLPENSPIFKRIEHLLYTQINPRLAEHGGYVSLIEITDDNYAILEFGGGCNGCAMINITLKNSVEKELLLAFPVLRGVIDNTEHLHGRHSYF</sequence>